<dbReference type="CDD" id="cd06267">
    <property type="entry name" value="PBP1_LacI_sugar_binding-like"/>
    <property type="match status" value="1"/>
</dbReference>
<dbReference type="RefSeq" id="WP_132795648.1">
    <property type="nucleotide sequence ID" value="NZ_SLXM01000009.1"/>
</dbReference>
<dbReference type="Pfam" id="PF00356">
    <property type="entry name" value="LacI"/>
    <property type="match status" value="1"/>
</dbReference>
<feature type="domain" description="HTH lacI-type" evidence="4">
    <location>
        <begin position="5"/>
        <end position="59"/>
    </location>
</feature>
<evidence type="ECO:0000259" key="4">
    <source>
        <dbReference type="PROSITE" id="PS50932"/>
    </source>
</evidence>
<evidence type="ECO:0000259" key="5">
    <source>
        <dbReference type="PROSITE" id="PS50943"/>
    </source>
</evidence>
<comment type="caution">
    <text evidence="6">The sequence shown here is derived from an EMBL/GenBank/DDBJ whole genome shotgun (WGS) entry which is preliminary data.</text>
</comment>
<dbReference type="InterPro" id="IPR010982">
    <property type="entry name" value="Lambda_DNA-bd_dom_sf"/>
</dbReference>
<keyword evidence="2" id="KW-0238">DNA-binding</keyword>
<dbReference type="InterPro" id="IPR028082">
    <property type="entry name" value="Peripla_BP_I"/>
</dbReference>
<evidence type="ECO:0000313" key="7">
    <source>
        <dbReference type="Proteomes" id="UP000294564"/>
    </source>
</evidence>
<dbReference type="PROSITE" id="PS50932">
    <property type="entry name" value="HTH_LACI_2"/>
    <property type="match status" value="1"/>
</dbReference>
<dbReference type="SMART" id="SM00354">
    <property type="entry name" value="HTH_LACI"/>
    <property type="match status" value="1"/>
</dbReference>
<proteinExistence type="predicted"/>
<dbReference type="GO" id="GO:0003700">
    <property type="term" value="F:DNA-binding transcription factor activity"/>
    <property type="evidence" value="ECO:0007669"/>
    <property type="project" value="TreeGrafter"/>
</dbReference>
<dbReference type="Gene3D" id="3.40.50.2300">
    <property type="match status" value="2"/>
</dbReference>
<dbReference type="SUPFAM" id="SSF53822">
    <property type="entry name" value="Periplasmic binding protein-like I"/>
    <property type="match status" value="1"/>
</dbReference>
<dbReference type="CDD" id="cd01392">
    <property type="entry name" value="HTH_LacI"/>
    <property type="match status" value="1"/>
</dbReference>
<dbReference type="Proteomes" id="UP000294564">
    <property type="component" value="Unassembled WGS sequence"/>
</dbReference>
<dbReference type="EMBL" id="SLXM01000009">
    <property type="protein sequence ID" value="TCP23395.1"/>
    <property type="molecule type" value="Genomic_DNA"/>
</dbReference>
<sequence>MKKSITLKELAKLLKVSVSTVSKALNDSHEISESTKRKVEEAAKLHNYKPNRAALNLKSGKTNTIGVILPSINNFFLARALRGIESVVATTNYNIVISITNESHEKEVKSIEALTNGMVDGIIISMAEETQVLQDFSHLHDIPDDIHVLMFDRVEKSIKCDKVFVDDYDAVLKAVRDLKFKGRNKIVLASTISKLSVGKQRTKGYIDSIKDKHDPILIEGPEDFIELKLNKLLIEENIDAIVALDEEASLASFRAGKKNNLLENGKLFLIGYAGKTISEHLTPSLTTVDQHGKKVGRTSAKLLLERLKRPNKDIEEIIIDSTLLERETTLKKS</sequence>
<name>A0A4R2NQ19_9FLAO</name>
<dbReference type="InterPro" id="IPR001387">
    <property type="entry name" value="Cro/C1-type_HTH"/>
</dbReference>
<keyword evidence="3" id="KW-0804">Transcription</keyword>
<accession>A0A4R2NQ19</accession>
<feature type="domain" description="HTH cro/C1-type" evidence="5">
    <location>
        <begin position="2"/>
        <end position="42"/>
    </location>
</feature>
<dbReference type="Gene3D" id="1.10.260.40">
    <property type="entry name" value="lambda repressor-like DNA-binding domains"/>
    <property type="match status" value="1"/>
</dbReference>
<dbReference type="InterPro" id="IPR001761">
    <property type="entry name" value="Peripla_BP/Lac1_sug-bd_dom"/>
</dbReference>
<dbReference type="PANTHER" id="PTHR30146:SF109">
    <property type="entry name" value="HTH-TYPE TRANSCRIPTIONAL REGULATOR GALS"/>
    <property type="match status" value="1"/>
</dbReference>
<organism evidence="6 7">
    <name type="scientific">Tenacibaculum skagerrakense</name>
    <dbReference type="NCBI Taxonomy" id="186571"/>
    <lineage>
        <taxon>Bacteria</taxon>
        <taxon>Pseudomonadati</taxon>
        <taxon>Bacteroidota</taxon>
        <taxon>Flavobacteriia</taxon>
        <taxon>Flavobacteriales</taxon>
        <taxon>Flavobacteriaceae</taxon>
        <taxon>Tenacibaculum</taxon>
    </lineage>
</organism>
<evidence type="ECO:0000313" key="6">
    <source>
        <dbReference type="EMBL" id="TCP23395.1"/>
    </source>
</evidence>
<gene>
    <name evidence="6" type="ORF">EV195_109121</name>
</gene>
<keyword evidence="7" id="KW-1185">Reference proteome</keyword>
<keyword evidence="1" id="KW-0805">Transcription regulation</keyword>
<reference evidence="6 7" key="1">
    <citation type="submission" date="2019-03" db="EMBL/GenBank/DDBJ databases">
        <title>Genomic Encyclopedia of Type Strains, Phase IV (KMG-IV): sequencing the most valuable type-strain genomes for metagenomic binning, comparative biology and taxonomic classification.</title>
        <authorList>
            <person name="Goeker M."/>
        </authorList>
    </citation>
    <scope>NUCLEOTIDE SEQUENCE [LARGE SCALE GENOMIC DNA]</scope>
    <source>
        <strain evidence="6 7">DSM 14836</strain>
    </source>
</reference>
<dbReference type="PANTHER" id="PTHR30146">
    <property type="entry name" value="LACI-RELATED TRANSCRIPTIONAL REPRESSOR"/>
    <property type="match status" value="1"/>
</dbReference>
<dbReference type="Pfam" id="PF00532">
    <property type="entry name" value="Peripla_BP_1"/>
    <property type="match status" value="1"/>
</dbReference>
<evidence type="ECO:0000256" key="1">
    <source>
        <dbReference type="ARBA" id="ARBA00023015"/>
    </source>
</evidence>
<dbReference type="GO" id="GO:0000976">
    <property type="term" value="F:transcription cis-regulatory region binding"/>
    <property type="evidence" value="ECO:0007669"/>
    <property type="project" value="TreeGrafter"/>
</dbReference>
<dbReference type="OrthoDB" id="9803256at2"/>
<evidence type="ECO:0000256" key="3">
    <source>
        <dbReference type="ARBA" id="ARBA00023163"/>
    </source>
</evidence>
<dbReference type="PROSITE" id="PS50943">
    <property type="entry name" value="HTH_CROC1"/>
    <property type="match status" value="1"/>
</dbReference>
<dbReference type="SUPFAM" id="SSF47413">
    <property type="entry name" value="lambda repressor-like DNA-binding domains"/>
    <property type="match status" value="1"/>
</dbReference>
<protein>
    <submittedName>
        <fullName evidence="6">LacI family transcriptional regulator</fullName>
    </submittedName>
</protein>
<dbReference type="AlphaFoldDB" id="A0A4R2NQ19"/>
<evidence type="ECO:0000256" key="2">
    <source>
        <dbReference type="ARBA" id="ARBA00023125"/>
    </source>
</evidence>
<dbReference type="InterPro" id="IPR000843">
    <property type="entry name" value="HTH_LacI"/>
</dbReference>